<feature type="compositionally biased region" description="Polar residues" evidence="1">
    <location>
        <begin position="1"/>
        <end position="10"/>
    </location>
</feature>
<feature type="non-terminal residue" evidence="2">
    <location>
        <position position="1"/>
    </location>
</feature>
<dbReference type="EMBL" id="CAJVPY010040152">
    <property type="protein sequence ID" value="CAG8805478.1"/>
    <property type="molecule type" value="Genomic_DNA"/>
</dbReference>
<protein>
    <submittedName>
        <fullName evidence="2">6628_t:CDS:1</fullName>
    </submittedName>
</protein>
<accession>A0A9N9K2D6</accession>
<dbReference type="AlphaFoldDB" id="A0A9N9K2D6"/>
<keyword evidence="3" id="KW-1185">Reference proteome</keyword>
<reference evidence="2" key="1">
    <citation type="submission" date="2021-06" db="EMBL/GenBank/DDBJ databases">
        <authorList>
            <person name="Kallberg Y."/>
            <person name="Tangrot J."/>
            <person name="Rosling A."/>
        </authorList>
    </citation>
    <scope>NUCLEOTIDE SEQUENCE</scope>
    <source>
        <strain evidence="2">MA453B</strain>
    </source>
</reference>
<feature type="region of interest" description="Disordered" evidence="1">
    <location>
        <begin position="1"/>
        <end position="48"/>
    </location>
</feature>
<proteinExistence type="predicted"/>
<comment type="caution">
    <text evidence="2">The sequence shown here is derived from an EMBL/GenBank/DDBJ whole genome shotgun (WGS) entry which is preliminary data.</text>
</comment>
<organism evidence="2 3">
    <name type="scientific">Dentiscutata erythropus</name>
    <dbReference type="NCBI Taxonomy" id="1348616"/>
    <lineage>
        <taxon>Eukaryota</taxon>
        <taxon>Fungi</taxon>
        <taxon>Fungi incertae sedis</taxon>
        <taxon>Mucoromycota</taxon>
        <taxon>Glomeromycotina</taxon>
        <taxon>Glomeromycetes</taxon>
        <taxon>Diversisporales</taxon>
        <taxon>Gigasporaceae</taxon>
        <taxon>Dentiscutata</taxon>
    </lineage>
</organism>
<dbReference type="Proteomes" id="UP000789405">
    <property type="component" value="Unassembled WGS sequence"/>
</dbReference>
<gene>
    <name evidence="2" type="ORF">DERYTH_LOCUS24287</name>
</gene>
<name>A0A9N9K2D6_9GLOM</name>
<feature type="compositionally biased region" description="Basic and acidic residues" evidence="1">
    <location>
        <begin position="17"/>
        <end position="48"/>
    </location>
</feature>
<feature type="non-terminal residue" evidence="2">
    <location>
        <position position="48"/>
    </location>
</feature>
<sequence length="48" mass="5551">ANENKTSGNSVPPRRLVGKENRNKESIKSDFRNDKKDADRKQQTYKDS</sequence>
<evidence type="ECO:0000313" key="3">
    <source>
        <dbReference type="Proteomes" id="UP000789405"/>
    </source>
</evidence>
<evidence type="ECO:0000256" key="1">
    <source>
        <dbReference type="SAM" id="MobiDB-lite"/>
    </source>
</evidence>
<evidence type="ECO:0000313" key="2">
    <source>
        <dbReference type="EMBL" id="CAG8805478.1"/>
    </source>
</evidence>